<feature type="transmembrane region" description="Helical" evidence="14">
    <location>
        <begin position="53"/>
        <end position="73"/>
    </location>
</feature>
<reference evidence="15" key="1">
    <citation type="submission" date="2020-10" db="EMBL/GenBank/DDBJ databases">
        <authorList>
            <person name="Gilroy R."/>
        </authorList>
    </citation>
    <scope>NUCLEOTIDE SEQUENCE</scope>
    <source>
        <strain evidence="15">10406</strain>
    </source>
</reference>
<evidence type="ECO:0000313" key="16">
    <source>
        <dbReference type="Proteomes" id="UP000886857"/>
    </source>
</evidence>
<feature type="transmembrane region" description="Helical" evidence="14">
    <location>
        <begin position="252"/>
        <end position="269"/>
    </location>
</feature>
<evidence type="ECO:0000256" key="2">
    <source>
        <dbReference type="ARBA" id="ARBA00006434"/>
    </source>
</evidence>
<feature type="transmembrane region" description="Helical" evidence="14">
    <location>
        <begin position="334"/>
        <end position="357"/>
    </location>
</feature>
<evidence type="ECO:0000256" key="4">
    <source>
        <dbReference type="ARBA" id="ARBA00022475"/>
    </source>
</evidence>
<dbReference type="EMBL" id="DVOE01000011">
    <property type="protein sequence ID" value="HIU98399.1"/>
    <property type="molecule type" value="Genomic_DNA"/>
</dbReference>
<feature type="transmembrane region" description="Helical" evidence="14">
    <location>
        <begin position="409"/>
        <end position="430"/>
    </location>
</feature>
<keyword evidence="5 14" id="KW-0812">Transmembrane</keyword>
<evidence type="ECO:0000256" key="10">
    <source>
        <dbReference type="ARBA" id="ARBA00023136"/>
    </source>
</evidence>
<comment type="subcellular location">
    <subcellularLocation>
        <location evidence="1">Cell membrane</location>
        <topology evidence="1">Multi-pass membrane protein</topology>
    </subcellularLocation>
</comment>
<keyword evidence="8" id="KW-0915">Sodium</keyword>
<evidence type="ECO:0000256" key="6">
    <source>
        <dbReference type="ARBA" id="ARBA00022847"/>
    </source>
</evidence>
<protein>
    <submittedName>
        <fullName evidence="15">Sodium:solute symporter</fullName>
    </submittedName>
</protein>
<comment type="similarity">
    <text evidence="2 13">Belongs to the sodium:solute symporter (SSF) (TC 2.A.21) family.</text>
</comment>
<feature type="transmembrane region" description="Helical" evidence="14">
    <location>
        <begin position="131"/>
        <end position="149"/>
    </location>
</feature>
<evidence type="ECO:0000256" key="7">
    <source>
        <dbReference type="ARBA" id="ARBA00022989"/>
    </source>
</evidence>
<evidence type="ECO:0000313" key="15">
    <source>
        <dbReference type="EMBL" id="HIU98399.1"/>
    </source>
</evidence>
<dbReference type="Proteomes" id="UP000886857">
    <property type="component" value="Unassembled WGS sequence"/>
</dbReference>
<dbReference type="GO" id="GO:0015293">
    <property type="term" value="F:symporter activity"/>
    <property type="evidence" value="ECO:0007669"/>
    <property type="project" value="UniProtKB-KW"/>
</dbReference>
<proteinExistence type="inferred from homology"/>
<evidence type="ECO:0000256" key="3">
    <source>
        <dbReference type="ARBA" id="ARBA00022448"/>
    </source>
</evidence>
<evidence type="ECO:0000256" key="8">
    <source>
        <dbReference type="ARBA" id="ARBA00023053"/>
    </source>
</evidence>
<keyword evidence="7 14" id="KW-1133">Transmembrane helix</keyword>
<evidence type="ECO:0000256" key="14">
    <source>
        <dbReference type="SAM" id="Phobius"/>
    </source>
</evidence>
<dbReference type="GO" id="GO:0006814">
    <property type="term" value="P:sodium ion transport"/>
    <property type="evidence" value="ECO:0007669"/>
    <property type="project" value="UniProtKB-KW"/>
</dbReference>
<gene>
    <name evidence="15" type="ORF">IAC73_00970</name>
</gene>
<keyword evidence="10 14" id="KW-0472">Membrane</keyword>
<dbReference type="PANTHER" id="PTHR48086:SF3">
    <property type="entry name" value="SODIUM_PROLINE SYMPORTER"/>
    <property type="match status" value="1"/>
</dbReference>
<comment type="caution">
    <text evidence="15">The sequence shown here is derived from an EMBL/GenBank/DDBJ whole genome shotgun (WGS) entry which is preliminary data.</text>
</comment>
<feature type="transmembrane region" description="Helical" evidence="14">
    <location>
        <begin position="385"/>
        <end position="403"/>
    </location>
</feature>
<keyword evidence="6" id="KW-0769">Symport</keyword>
<feature type="transmembrane region" description="Helical" evidence="14">
    <location>
        <begin position="161"/>
        <end position="183"/>
    </location>
</feature>
<dbReference type="GO" id="GO:0005886">
    <property type="term" value="C:plasma membrane"/>
    <property type="evidence" value="ECO:0007669"/>
    <property type="project" value="UniProtKB-SubCell"/>
</dbReference>
<feature type="transmembrane region" description="Helical" evidence="14">
    <location>
        <begin position="290"/>
        <end position="314"/>
    </location>
</feature>
<dbReference type="InterPro" id="IPR038377">
    <property type="entry name" value="Na/Glc_symporter_sf"/>
</dbReference>
<reference evidence="15" key="2">
    <citation type="journal article" date="2021" name="PeerJ">
        <title>Extensive microbial diversity within the chicken gut microbiome revealed by metagenomics and culture.</title>
        <authorList>
            <person name="Gilroy R."/>
            <person name="Ravi A."/>
            <person name="Getino M."/>
            <person name="Pursley I."/>
            <person name="Horton D.L."/>
            <person name="Alikhan N.F."/>
            <person name="Baker D."/>
            <person name="Gharbi K."/>
            <person name="Hall N."/>
            <person name="Watson M."/>
            <person name="Adriaenssens E.M."/>
            <person name="Foster-Nyarko E."/>
            <person name="Jarju S."/>
            <person name="Secka A."/>
            <person name="Antonio M."/>
            <person name="Oren A."/>
            <person name="Chaudhuri R.R."/>
            <person name="La Ragione R."/>
            <person name="Hildebrand F."/>
            <person name="Pallen M.J."/>
        </authorList>
    </citation>
    <scope>NUCLEOTIDE SEQUENCE</scope>
    <source>
        <strain evidence="15">10406</strain>
    </source>
</reference>
<feature type="transmembrane region" description="Helical" evidence="14">
    <location>
        <begin position="12"/>
        <end position="32"/>
    </location>
</feature>
<keyword evidence="9" id="KW-0406">Ion transport</keyword>
<keyword evidence="4" id="KW-1003">Cell membrane</keyword>
<evidence type="ECO:0000256" key="5">
    <source>
        <dbReference type="ARBA" id="ARBA00022692"/>
    </source>
</evidence>
<dbReference type="Gene3D" id="1.20.1730.10">
    <property type="entry name" value="Sodium/glucose cotransporter"/>
    <property type="match status" value="1"/>
</dbReference>
<organism evidence="15 16">
    <name type="scientific">Candidatus Limadaptatus stercoripullorum</name>
    <dbReference type="NCBI Taxonomy" id="2840846"/>
    <lineage>
        <taxon>Bacteria</taxon>
        <taxon>Bacillati</taxon>
        <taxon>Bacillota</taxon>
        <taxon>Clostridia</taxon>
        <taxon>Eubacteriales</taxon>
        <taxon>Candidatus Limadaptatus</taxon>
    </lineage>
</organism>
<evidence type="ECO:0000256" key="13">
    <source>
        <dbReference type="RuleBase" id="RU362091"/>
    </source>
</evidence>
<dbReference type="AlphaFoldDB" id="A0A9D1N8U9"/>
<keyword evidence="11" id="KW-0739">Sodium transport</keyword>
<keyword evidence="3" id="KW-0813">Transport</keyword>
<evidence type="ECO:0000256" key="12">
    <source>
        <dbReference type="ARBA" id="ARBA00033708"/>
    </source>
</evidence>
<feature type="transmembrane region" description="Helical" evidence="14">
    <location>
        <begin position="85"/>
        <end position="103"/>
    </location>
</feature>
<evidence type="ECO:0000256" key="11">
    <source>
        <dbReference type="ARBA" id="ARBA00023201"/>
    </source>
</evidence>
<feature type="transmembrane region" description="Helical" evidence="14">
    <location>
        <begin position="195"/>
        <end position="213"/>
    </location>
</feature>
<feature type="transmembrane region" description="Helical" evidence="14">
    <location>
        <begin position="485"/>
        <end position="507"/>
    </location>
</feature>
<sequence>MNGLISAAGGEVWPQWLIFAVYMAVILAVAVITRRKSASVEGFMFANKGVGGWLSAFAYGATYFSAVVFVGYAGKFGWNFGLSSVWIGVGNMLLGTLAAWLVLASRTKRMTTALAARTMPEFFEKRYESKYIKLFAALIVFIFLLPYSASVYQGMGYIFEAALGIDATWCVLILAGLTAVYLFLGGYFATTITDFIQGIIMIVGIIVTVFMLLDLPAMNWGEGLSALWKDPDLTLIPSVVTPEGGTFLDNQLFSVIILVCLTSFGMWGMPQSIHKFYAIKDDAAIKKGAVISTVFSLIVGCGAYFMGSMVTRFVDSVPEGNYDKIVPEMLVNNLPSALLGLIIVLLFSASMSTLAALTLSSSSTVTVDFYKGYLKKAAPEKNMNILIRVLCLVFVAVSAVLAIVEVDAIVSMMSLSWGAVAGCFMGPYVYGLYSKKANKAGAYGSMIVCLLLTFSLICGLGYYVLRADGLEPTFGEAFKAGIGQSPFIGVVSMAASMIVTPLISLIFHKKCKVSDELLSVVFPGAPAKEGREEEEYVREEKADEEA</sequence>
<evidence type="ECO:0000256" key="1">
    <source>
        <dbReference type="ARBA" id="ARBA00004651"/>
    </source>
</evidence>
<dbReference type="PROSITE" id="PS50283">
    <property type="entry name" value="NA_SOLUT_SYMP_3"/>
    <property type="match status" value="1"/>
</dbReference>
<dbReference type="Pfam" id="PF00474">
    <property type="entry name" value="SSF"/>
    <property type="match status" value="1"/>
</dbReference>
<comment type="catalytic activity">
    <reaction evidence="12">
        <text>L-proline(in) + Na(+)(in) = L-proline(out) + Na(+)(out)</text>
        <dbReference type="Rhea" id="RHEA:28967"/>
        <dbReference type="ChEBI" id="CHEBI:29101"/>
        <dbReference type="ChEBI" id="CHEBI:60039"/>
    </reaction>
</comment>
<accession>A0A9D1N8U9</accession>
<dbReference type="InterPro" id="IPR001734">
    <property type="entry name" value="Na/solute_symporter"/>
</dbReference>
<dbReference type="InterPro" id="IPR050277">
    <property type="entry name" value="Sodium:Solute_Symporter"/>
</dbReference>
<evidence type="ECO:0000256" key="9">
    <source>
        <dbReference type="ARBA" id="ARBA00023065"/>
    </source>
</evidence>
<dbReference type="PANTHER" id="PTHR48086">
    <property type="entry name" value="SODIUM/PROLINE SYMPORTER-RELATED"/>
    <property type="match status" value="1"/>
</dbReference>
<feature type="transmembrane region" description="Helical" evidence="14">
    <location>
        <begin position="442"/>
        <end position="465"/>
    </location>
</feature>
<name>A0A9D1N8U9_9FIRM</name>